<dbReference type="NCBIfam" id="TIGR00687">
    <property type="entry name" value="pyridox_kin"/>
    <property type="match status" value="1"/>
</dbReference>
<gene>
    <name evidence="7" type="ORF">SAMN02745126_02839</name>
</gene>
<proteinExistence type="predicted"/>
<feature type="domain" description="Pyridoxamine kinase/Phosphomethylpyrimidine kinase" evidence="6">
    <location>
        <begin position="65"/>
        <end position="259"/>
    </location>
</feature>
<dbReference type="CDD" id="cd01173">
    <property type="entry name" value="pyridoxal_pyridoxamine_kinase"/>
    <property type="match status" value="1"/>
</dbReference>
<dbReference type="PANTHER" id="PTHR10534">
    <property type="entry name" value="PYRIDOXAL KINASE"/>
    <property type="match status" value="1"/>
</dbReference>
<dbReference type="GO" id="GO:0009443">
    <property type="term" value="P:pyridoxal 5'-phosphate salvage"/>
    <property type="evidence" value="ECO:0007669"/>
    <property type="project" value="InterPro"/>
</dbReference>
<dbReference type="PANTHER" id="PTHR10534:SF2">
    <property type="entry name" value="PYRIDOXAL KINASE"/>
    <property type="match status" value="1"/>
</dbReference>
<keyword evidence="2" id="KW-0808">Transferase</keyword>
<dbReference type="AlphaFoldDB" id="A0A1T4PHY7"/>
<evidence type="ECO:0000313" key="7">
    <source>
        <dbReference type="EMBL" id="SJZ91174.1"/>
    </source>
</evidence>
<dbReference type="Pfam" id="PF08543">
    <property type="entry name" value="Phos_pyr_kin"/>
    <property type="match status" value="1"/>
</dbReference>
<organism evidence="7 8">
    <name type="scientific">Enhydrobacter aerosaccus</name>
    <dbReference type="NCBI Taxonomy" id="225324"/>
    <lineage>
        <taxon>Bacteria</taxon>
        <taxon>Pseudomonadati</taxon>
        <taxon>Pseudomonadota</taxon>
        <taxon>Alphaproteobacteria</taxon>
        <taxon>Hyphomicrobiales</taxon>
        <taxon>Enhydrobacter</taxon>
    </lineage>
</organism>
<protein>
    <recommendedName>
        <fullName evidence="1">pyridoxal kinase</fullName>
        <ecNumber evidence="1">2.7.1.35</ecNumber>
    </recommendedName>
</protein>
<evidence type="ECO:0000256" key="2">
    <source>
        <dbReference type="ARBA" id="ARBA00022679"/>
    </source>
</evidence>
<evidence type="ECO:0000259" key="6">
    <source>
        <dbReference type="Pfam" id="PF08543"/>
    </source>
</evidence>
<evidence type="ECO:0000256" key="1">
    <source>
        <dbReference type="ARBA" id="ARBA00012104"/>
    </source>
</evidence>
<dbReference type="InterPro" id="IPR029056">
    <property type="entry name" value="Ribokinase-like"/>
</dbReference>
<dbReference type="OrthoDB" id="9800808at2"/>
<evidence type="ECO:0000313" key="8">
    <source>
        <dbReference type="Proteomes" id="UP000190092"/>
    </source>
</evidence>
<dbReference type="InterPro" id="IPR013749">
    <property type="entry name" value="PM/HMP-P_kinase-1"/>
</dbReference>
<reference evidence="8" key="1">
    <citation type="submission" date="2017-02" db="EMBL/GenBank/DDBJ databases">
        <authorList>
            <person name="Varghese N."/>
            <person name="Submissions S."/>
        </authorList>
    </citation>
    <scope>NUCLEOTIDE SEQUENCE [LARGE SCALE GENOMIC DNA]</scope>
    <source>
        <strain evidence="8">ATCC 27094</strain>
    </source>
</reference>
<sequence>MRFLSLQSHVAYGYVGNRAAAFPLQRLGHEVWAVNTVEFSNHTGYGAWRGRVAPADQVADIVHGIEALGQLSRCDALLTGYVGDAALADVMIDTAYRVRSANPKAIWCCDPVLGDIDTGIYVKPGIDVFFRERAIPAADLITPNHFELEHLTGGKVATMADALRAARSLMKGPRLVLITSLRRADAPAHQIEMVAVTADAAWRITTPLIGFDIMPNGTGDMVSALFTAHWLGSGDIAQALGSAASSVYAVLEATQAMGERELQIVAAQDRMVAPPRRFMAEKL</sequence>
<dbReference type="EMBL" id="FUWJ01000002">
    <property type="protein sequence ID" value="SJZ91174.1"/>
    <property type="molecule type" value="Genomic_DNA"/>
</dbReference>
<dbReference type="InterPro" id="IPR004625">
    <property type="entry name" value="PyrdxlKinase"/>
</dbReference>
<dbReference type="STRING" id="225324.SAMN02745126_02839"/>
<dbReference type="Gene3D" id="3.40.1190.20">
    <property type="match status" value="1"/>
</dbReference>
<keyword evidence="8" id="KW-1185">Reference proteome</keyword>
<dbReference type="EC" id="2.7.1.35" evidence="1"/>
<dbReference type="Proteomes" id="UP000190092">
    <property type="component" value="Unassembled WGS sequence"/>
</dbReference>
<evidence type="ECO:0000256" key="3">
    <source>
        <dbReference type="ARBA" id="ARBA00022741"/>
    </source>
</evidence>
<keyword evidence="3" id="KW-0547">Nucleotide-binding</keyword>
<dbReference type="GO" id="GO:0005524">
    <property type="term" value="F:ATP binding"/>
    <property type="evidence" value="ECO:0007669"/>
    <property type="project" value="UniProtKB-KW"/>
</dbReference>
<dbReference type="NCBIfam" id="NF004398">
    <property type="entry name" value="PRK05756.1"/>
    <property type="match status" value="1"/>
</dbReference>
<dbReference type="RefSeq" id="WP_085934483.1">
    <property type="nucleotide sequence ID" value="NZ_FUWJ01000002.1"/>
</dbReference>
<accession>A0A1T4PHY7</accession>
<dbReference type="GO" id="GO:0008478">
    <property type="term" value="F:pyridoxal kinase activity"/>
    <property type="evidence" value="ECO:0007669"/>
    <property type="project" value="UniProtKB-EC"/>
</dbReference>
<evidence type="ECO:0000256" key="4">
    <source>
        <dbReference type="ARBA" id="ARBA00022777"/>
    </source>
</evidence>
<dbReference type="SUPFAM" id="SSF53613">
    <property type="entry name" value="Ribokinase-like"/>
    <property type="match status" value="1"/>
</dbReference>
<dbReference type="GO" id="GO:0005829">
    <property type="term" value="C:cytosol"/>
    <property type="evidence" value="ECO:0007669"/>
    <property type="project" value="TreeGrafter"/>
</dbReference>
<keyword evidence="4 7" id="KW-0418">Kinase</keyword>
<name>A0A1T4PHY7_9HYPH</name>
<keyword evidence="5" id="KW-0067">ATP-binding</keyword>
<evidence type="ECO:0000256" key="5">
    <source>
        <dbReference type="ARBA" id="ARBA00022840"/>
    </source>
</evidence>